<dbReference type="Gene3D" id="1.10.357.10">
    <property type="entry name" value="Tetracycline Repressor, domain 2"/>
    <property type="match status" value="1"/>
</dbReference>
<dbReference type="SUPFAM" id="SSF48498">
    <property type="entry name" value="Tetracyclin repressor-like, C-terminal domain"/>
    <property type="match status" value="1"/>
</dbReference>
<dbReference type="PANTHER" id="PTHR47506">
    <property type="entry name" value="TRANSCRIPTIONAL REGULATORY PROTEIN"/>
    <property type="match status" value="1"/>
</dbReference>
<dbReference type="PANTHER" id="PTHR47506:SF6">
    <property type="entry name" value="HTH-TYPE TRANSCRIPTIONAL REPRESSOR NEMR"/>
    <property type="match status" value="1"/>
</dbReference>
<proteinExistence type="predicted"/>
<dbReference type="SUPFAM" id="SSF46689">
    <property type="entry name" value="Homeodomain-like"/>
    <property type="match status" value="1"/>
</dbReference>
<dbReference type="EMBL" id="VYKJ01000004">
    <property type="protein sequence ID" value="KAA9000554.1"/>
    <property type="molecule type" value="Genomic_DNA"/>
</dbReference>
<reference evidence="7 8" key="1">
    <citation type="submission" date="2019-09" db="EMBL/GenBank/DDBJ databases">
        <authorList>
            <person name="Li Y."/>
        </authorList>
    </citation>
    <scope>NUCLEOTIDE SEQUENCE [LARGE SCALE GENOMIC DNA]</scope>
    <source>
        <strain evidence="7 8">L3-3HA</strain>
    </source>
</reference>
<keyword evidence="1" id="KW-0805">Transcription regulation</keyword>
<evidence type="ECO:0000313" key="8">
    <source>
        <dbReference type="Proteomes" id="UP000335415"/>
    </source>
</evidence>
<accession>A0A5J5G1G2</accession>
<dbReference type="Pfam" id="PF16925">
    <property type="entry name" value="TetR_C_13"/>
    <property type="match status" value="1"/>
</dbReference>
<dbReference type="InterPro" id="IPR011075">
    <property type="entry name" value="TetR_C"/>
</dbReference>
<dbReference type="OrthoDB" id="4541465at2"/>
<dbReference type="GO" id="GO:0003677">
    <property type="term" value="F:DNA binding"/>
    <property type="evidence" value="ECO:0007669"/>
    <property type="project" value="UniProtKB-UniRule"/>
</dbReference>
<keyword evidence="3" id="KW-0804">Transcription</keyword>
<dbReference type="RefSeq" id="WP_150434822.1">
    <property type="nucleotide sequence ID" value="NZ_VYKJ01000004.1"/>
</dbReference>
<evidence type="ECO:0000256" key="4">
    <source>
        <dbReference type="PROSITE-ProRule" id="PRU00335"/>
    </source>
</evidence>
<evidence type="ECO:0000313" key="7">
    <source>
        <dbReference type="EMBL" id="KAA9000554.1"/>
    </source>
</evidence>
<dbReference type="InterPro" id="IPR009057">
    <property type="entry name" value="Homeodomain-like_sf"/>
</dbReference>
<evidence type="ECO:0000256" key="5">
    <source>
        <dbReference type="SAM" id="MobiDB-lite"/>
    </source>
</evidence>
<evidence type="ECO:0000256" key="1">
    <source>
        <dbReference type="ARBA" id="ARBA00023015"/>
    </source>
</evidence>
<dbReference type="Pfam" id="PF00440">
    <property type="entry name" value="TetR_N"/>
    <property type="match status" value="1"/>
</dbReference>
<dbReference type="InterPro" id="IPR036271">
    <property type="entry name" value="Tet_transcr_reg_TetR-rel_C_sf"/>
</dbReference>
<keyword evidence="2 4" id="KW-0238">DNA-binding</keyword>
<name>A0A5J5G1G2_9GAMM</name>
<organism evidence="7 8">
    <name type="scientific">Affinibrenneria salicis</name>
    <dbReference type="NCBI Taxonomy" id="2590031"/>
    <lineage>
        <taxon>Bacteria</taxon>
        <taxon>Pseudomonadati</taxon>
        <taxon>Pseudomonadota</taxon>
        <taxon>Gammaproteobacteria</taxon>
        <taxon>Enterobacterales</taxon>
        <taxon>Pectobacteriaceae</taxon>
        <taxon>Affinibrenneria</taxon>
    </lineage>
</organism>
<evidence type="ECO:0000256" key="2">
    <source>
        <dbReference type="ARBA" id="ARBA00023125"/>
    </source>
</evidence>
<protein>
    <submittedName>
        <fullName evidence="7">TetR family transcriptional regulator</fullName>
    </submittedName>
</protein>
<evidence type="ECO:0000256" key="3">
    <source>
        <dbReference type="ARBA" id="ARBA00023163"/>
    </source>
</evidence>
<feature type="DNA-binding region" description="H-T-H motif" evidence="4">
    <location>
        <begin position="47"/>
        <end position="66"/>
    </location>
</feature>
<dbReference type="Proteomes" id="UP000335415">
    <property type="component" value="Unassembled WGS sequence"/>
</dbReference>
<evidence type="ECO:0000259" key="6">
    <source>
        <dbReference type="PROSITE" id="PS50977"/>
    </source>
</evidence>
<keyword evidence="8" id="KW-1185">Reference proteome</keyword>
<sequence>MSHQPDSGAKPRRGRPPKVDRDFSDTREELIRSGLAVITETGYLAAGIDAVIKNISVPKGSFYHYFSSKQAFGMAVLTAYGAFFAHKLDKFLLDAGQPPLQRIRAFVTHAGQGMAKYDFRRGCLVGNLLQETPLLPEDFPDKLKAILADWENRVASCLQEAQLAGQLSVATPAQQLARIFWSGWEGAVMRAKLFRSIEPLEQFWHYFLHSITATQHLPSEREQQQQREAVTLRSAR</sequence>
<dbReference type="PROSITE" id="PS50977">
    <property type="entry name" value="HTH_TETR_2"/>
    <property type="match status" value="1"/>
</dbReference>
<dbReference type="AlphaFoldDB" id="A0A5J5G1G2"/>
<dbReference type="InterPro" id="IPR001647">
    <property type="entry name" value="HTH_TetR"/>
</dbReference>
<comment type="caution">
    <text evidence="7">The sequence shown here is derived from an EMBL/GenBank/DDBJ whole genome shotgun (WGS) entry which is preliminary data.</text>
</comment>
<feature type="domain" description="HTH tetR-type" evidence="6">
    <location>
        <begin position="24"/>
        <end position="84"/>
    </location>
</feature>
<gene>
    <name evidence="7" type="ORF">FJU30_10010</name>
</gene>
<feature type="region of interest" description="Disordered" evidence="5">
    <location>
        <begin position="1"/>
        <end position="24"/>
    </location>
</feature>